<dbReference type="GeneID" id="70187694"/>
<feature type="region of interest" description="Disordered" evidence="1">
    <location>
        <begin position="321"/>
        <end position="392"/>
    </location>
</feature>
<feature type="region of interest" description="Disordered" evidence="1">
    <location>
        <begin position="419"/>
        <end position="490"/>
    </location>
</feature>
<dbReference type="InterPro" id="IPR036420">
    <property type="entry name" value="BRCT_dom_sf"/>
</dbReference>
<evidence type="ECO:0000259" key="2">
    <source>
        <dbReference type="PROSITE" id="PS50172"/>
    </source>
</evidence>
<dbReference type="Gene3D" id="3.40.50.10190">
    <property type="entry name" value="BRCT domain"/>
    <property type="match status" value="1"/>
</dbReference>
<evidence type="ECO:0000256" key="1">
    <source>
        <dbReference type="SAM" id="MobiDB-lite"/>
    </source>
</evidence>
<dbReference type="AlphaFoldDB" id="A0A9P8YH92"/>
<comment type="caution">
    <text evidence="3">The sequence shown here is derived from an EMBL/GenBank/DDBJ whole genome shotgun (WGS) entry which is preliminary data.</text>
</comment>
<name>A0A9P8YH92_9PEZI</name>
<sequence length="604" mass="68102">MPPKKTKKVTEKPIFQGCVIVRAGDLGKHDWTDDQVGNWITIRSGVYLGSLDQLALSSSDDGERGFTHVLANTAQYKDMTTKRKQNLIQKGVQVVTCDWLEDSIHQKRKLKENGYRLDKIWQKERKKQTAKIEMEEKAAKGLAEVERGGVNTSAAPARVDLNHVYMDTTCFSHDIILTRNDPDTGMVAEKWRLRLWESNAKPYLYHCTATFNKRAGHTRVIRPSNFETPGLFEREFAVFKEFFEKKTGIPWRERITRAAENKGSCEKFHYEPPVGGKPIGIIETENQDKAYRRNTEGEARRKAIDDAQFWKLLEKDRERFETTERERLTDDVDAKSNQPTGDSSEAKSPRPQASKRKREDEGEGTDRRPYEEAQRRKTENEPESVEGNTQPSLDSSVVAYLAQLNKQQTAIDLTSQVQAEPALGKSTPGTPPTEGQEEDPRDNMEVDSAAVQKDDHEPQPIGSQDKSPDDTQEGNHKSRQVEKLDLPGSDNNWASLRCDARCGSDDNFTTVNQQENARIQITIDTESAANTPIIISDDEDEIVGPVHHNTKEALREAGDEAGEVTESKARSIVRPETPQLVSHHNELQAQFTVNAAGQYIFSGS</sequence>
<organism evidence="3 4">
    <name type="scientific">Microdochium trichocladiopsis</name>
    <dbReference type="NCBI Taxonomy" id="1682393"/>
    <lineage>
        <taxon>Eukaryota</taxon>
        <taxon>Fungi</taxon>
        <taxon>Dikarya</taxon>
        <taxon>Ascomycota</taxon>
        <taxon>Pezizomycotina</taxon>
        <taxon>Sordariomycetes</taxon>
        <taxon>Xylariomycetidae</taxon>
        <taxon>Xylariales</taxon>
        <taxon>Microdochiaceae</taxon>
        <taxon>Microdochium</taxon>
    </lineage>
</organism>
<dbReference type="InterPro" id="IPR001357">
    <property type="entry name" value="BRCT_dom"/>
</dbReference>
<dbReference type="RefSeq" id="XP_046017034.1">
    <property type="nucleotide sequence ID" value="XM_046158148.1"/>
</dbReference>
<keyword evidence="4" id="KW-1185">Reference proteome</keyword>
<dbReference type="EMBL" id="JAGTJQ010000002">
    <property type="protein sequence ID" value="KAH7037913.1"/>
    <property type="molecule type" value="Genomic_DNA"/>
</dbReference>
<feature type="compositionally biased region" description="Basic and acidic residues" evidence="1">
    <location>
        <begin position="466"/>
        <end position="485"/>
    </location>
</feature>
<dbReference type="SUPFAM" id="SSF52113">
    <property type="entry name" value="BRCT domain"/>
    <property type="match status" value="1"/>
</dbReference>
<accession>A0A9P8YH92</accession>
<dbReference type="Proteomes" id="UP000756346">
    <property type="component" value="Unassembled WGS sequence"/>
</dbReference>
<protein>
    <recommendedName>
        <fullName evidence="2">BRCT domain-containing protein</fullName>
    </recommendedName>
</protein>
<dbReference type="OrthoDB" id="342264at2759"/>
<feature type="domain" description="BRCT" evidence="2">
    <location>
        <begin position="10"/>
        <end position="117"/>
    </location>
</feature>
<dbReference type="PROSITE" id="PS50172">
    <property type="entry name" value="BRCT"/>
    <property type="match status" value="1"/>
</dbReference>
<reference evidence="3" key="1">
    <citation type="journal article" date="2021" name="Nat. Commun.">
        <title>Genetic determinants of endophytism in the Arabidopsis root mycobiome.</title>
        <authorList>
            <person name="Mesny F."/>
            <person name="Miyauchi S."/>
            <person name="Thiergart T."/>
            <person name="Pickel B."/>
            <person name="Atanasova L."/>
            <person name="Karlsson M."/>
            <person name="Huettel B."/>
            <person name="Barry K.W."/>
            <person name="Haridas S."/>
            <person name="Chen C."/>
            <person name="Bauer D."/>
            <person name="Andreopoulos W."/>
            <person name="Pangilinan J."/>
            <person name="LaButti K."/>
            <person name="Riley R."/>
            <person name="Lipzen A."/>
            <person name="Clum A."/>
            <person name="Drula E."/>
            <person name="Henrissat B."/>
            <person name="Kohler A."/>
            <person name="Grigoriev I.V."/>
            <person name="Martin F.M."/>
            <person name="Hacquard S."/>
        </authorList>
    </citation>
    <scope>NUCLEOTIDE SEQUENCE</scope>
    <source>
        <strain evidence="3">MPI-CAGE-CH-0230</strain>
    </source>
</reference>
<feature type="compositionally biased region" description="Basic and acidic residues" evidence="1">
    <location>
        <begin position="321"/>
        <end position="334"/>
    </location>
</feature>
<proteinExistence type="predicted"/>
<gene>
    <name evidence="3" type="ORF">B0I36DRAFT_359544</name>
</gene>
<feature type="compositionally biased region" description="Basic and acidic residues" evidence="1">
    <location>
        <begin position="357"/>
        <end position="380"/>
    </location>
</feature>
<evidence type="ECO:0000313" key="3">
    <source>
        <dbReference type="EMBL" id="KAH7037913.1"/>
    </source>
</evidence>
<evidence type="ECO:0000313" key="4">
    <source>
        <dbReference type="Proteomes" id="UP000756346"/>
    </source>
</evidence>